<dbReference type="EMBL" id="JNAX01000015">
    <property type="protein sequence ID" value="KGG19447.1"/>
    <property type="molecule type" value="Genomic_DNA"/>
</dbReference>
<dbReference type="Proteomes" id="UP000030392">
    <property type="component" value="Unassembled WGS sequence"/>
</dbReference>
<dbReference type="UniPathway" id="UPA00219"/>
<dbReference type="AlphaFoldDB" id="A0A0A2C1R2"/>
<keyword evidence="9 10" id="KW-0961">Cell wall biogenesis/degradation</keyword>
<keyword evidence="6 10" id="KW-0133">Cell shape</keyword>
<dbReference type="GO" id="GO:0071555">
    <property type="term" value="P:cell wall organization"/>
    <property type="evidence" value="ECO:0007669"/>
    <property type="project" value="UniProtKB-KW"/>
</dbReference>
<feature type="binding site" evidence="10">
    <location>
        <begin position="114"/>
        <end position="120"/>
    </location>
    <ligand>
        <name>ATP</name>
        <dbReference type="ChEBI" id="CHEBI:30616"/>
    </ligand>
</feature>
<dbReference type="GO" id="GO:0051301">
    <property type="term" value="P:cell division"/>
    <property type="evidence" value="ECO:0007669"/>
    <property type="project" value="UniProtKB-KW"/>
</dbReference>
<keyword evidence="7 10" id="KW-0573">Peptidoglycan synthesis</keyword>
<evidence type="ECO:0000256" key="7">
    <source>
        <dbReference type="ARBA" id="ARBA00022984"/>
    </source>
</evidence>
<comment type="subcellular location">
    <subcellularLocation>
        <location evidence="10 11">Cytoplasm</location>
    </subcellularLocation>
</comment>
<dbReference type="GO" id="GO:0005524">
    <property type="term" value="F:ATP binding"/>
    <property type="evidence" value="ECO:0007669"/>
    <property type="project" value="UniProtKB-UniRule"/>
</dbReference>
<name>A0A0A2C1R2_PROMR</name>
<keyword evidence="3 10" id="KW-0132">Cell division</keyword>
<dbReference type="NCBIfam" id="TIGR01143">
    <property type="entry name" value="murF"/>
    <property type="match status" value="1"/>
</dbReference>
<keyword evidence="5 10" id="KW-0067">ATP-binding</keyword>
<gene>
    <name evidence="10" type="primary">murF</name>
    <name evidence="14" type="ORF">EV03_1830</name>
</gene>
<dbReference type="GO" id="GO:0047480">
    <property type="term" value="F:UDP-N-acetylmuramoyl-tripeptide-D-alanyl-D-alanine ligase activity"/>
    <property type="evidence" value="ECO:0007669"/>
    <property type="project" value="UniProtKB-UniRule"/>
</dbReference>
<evidence type="ECO:0000256" key="4">
    <source>
        <dbReference type="ARBA" id="ARBA00022741"/>
    </source>
</evidence>
<dbReference type="RefSeq" id="WP_036907054.1">
    <property type="nucleotide sequence ID" value="NZ_CP138967.1"/>
</dbReference>
<evidence type="ECO:0000256" key="6">
    <source>
        <dbReference type="ARBA" id="ARBA00022960"/>
    </source>
</evidence>
<organism evidence="14 15">
    <name type="scientific">Prochlorococcus marinus str. PAC1</name>
    <dbReference type="NCBI Taxonomy" id="59924"/>
    <lineage>
        <taxon>Bacteria</taxon>
        <taxon>Bacillati</taxon>
        <taxon>Cyanobacteriota</taxon>
        <taxon>Cyanophyceae</taxon>
        <taxon>Synechococcales</taxon>
        <taxon>Prochlorococcaceae</taxon>
        <taxon>Prochlorococcus</taxon>
    </lineage>
</organism>
<proteinExistence type="inferred from homology"/>
<dbReference type="PANTHER" id="PTHR43024">
    <property type="entry name" value="UDP-N-ACETYLMURAMOYL-TRIPEPTIDE--D-ALANYL-D-ALANINE LIGASE"/>
    <property type="match status" value="1"/>
</dbReference>
<evidence type="ECO:0000256" key="11">
    <source>
        <dbReference type="RuleBase" id="RU004136"/>
    </source>
</evidence>
<sequence length="465" mass="51356">MEITFKDLIKLWGKPCNQKEIDLELPVGRISTDSRTIEKGDFFVPLVGNKFDAHDYLDMAFDLGIQAAVVSEKYNGLVPTCLPHWVVPDTLYAYQQIALLHRRNLSLPVVAVTGSVGKTTTRELIRAILSPLGEIVSSKGNENNDVGVPKTLLRGSETDAAFVIEMGMRGFGQITRLSRVAEPDIAVITNVGQAHIGILGSRENIAKAKSEITSFLSPDGVVIIPFGDYILEKALLEKWSGRIVRVEIEGFSLNCLDGNNEHFAFQDIEPDYISQIDMQNNFILFEGKKFKLPLEGRHNAMNFLLALTVATELGLSIKKLDQLKINMPIGRNRLVDCGQYLVLDETYNASPESVIASLELLVSKPGRHFAVLGTMLELGSESILLHQKVLKKAIELGLSGIVFVSCGEESNIIKKTIKELPNHDVVSTPKDAAMSLLPWLSPGDNILIKGSRKLELEKVLPYLQK</sequence>
<dbReference type="Gene3D" id="3.40.1190.10">
    <property type="entry name" value="Mur-like, catalytic domain"/>
    <property type="match status" value="1"/>
</dbReference>
<dbReference type="InterPro" id="IPR036615">
    <property type="entry name" value="Mur_ligase_C_dom_sf"/>
</dbReference>
<dbReference type="InterPro" id="IPR005863">
    <property type="entry name" value="UDP-N-AcMur_synth"/>
</dbReference>
<comment type="function">
    <text evidence="10 11">Involved in cell wall formation. Catalyzes the final step in the synthesis of UDP-N-acetylmuramoyl-pentapeptide, the precursor of murein.</text>
</comment>
<evidence type="ECO:0000256" key="2">
    <source>
        <dbReference type="ARBA" id="ARBA00022598"/>
    </source>
</evidence>
<dbReference type="SUPFAM" id="SSF53623">
    <property type="entry name" value="MurD-like peptide ligases, catalytic domain"/>
    <property type="match status" value="1"/>
</dbReference>
<keyword evidence="8 10" id="KW-0131">Cell cycle</keyword>
<dbReference type="Gene3D" id="3.40.1390.10">
    <property type="entry name" value="MurE/MurF, N-terminal domain"/>
    <property type="match status" value="1"/>
</dbReference>
<dbReference type="Pfam" id="PF08245">
    <property type="entry name" value="Mur_ligase_M"/>
    <property type="match status" value="1"/>
</dbReference>
<dbReference type="HAMAP" id="MF_02019">
    <property type="entry name" value="MurF"/>
    <property type="match status" value="1"/>
</dbReference>
<evidence type="ECO:0000256" key="9">
    <source>
        <dbReference type="ARBA" id="ARBA00023316"/>
    </source>
</evidence>
<dbReference type="EC" id="6.3.2.10" evidence="10 11"/>
<dbReference type="InterPro" id="IPR036565">
    <property type="entry name" value="Mur-like_cat_sf"/>
</dbReference>
<dbReference type="GO" id="GO:0005737">
    <property type="term" value="C:cytoplasm"/>
    <property type="evidence" value="ECO:0007669"/>
    <property type="project" value="UniProtKB-SubCell"/>
</dbReference>
<dbReference type="InterPro" id="IPR004101">
    <property type="entry name" value="Mur_ligase_C"/>
</dbReference>
<dbReference type="InterPro" id="IPR051046">
    <property type="entry name" value="MurCDEF_CellWall_CoF430Synth"/>
</dbReference>
<comment type="caution">
    <text evidence="14">The sequence shown here is derived from an EMBL/GenBank/DDBJ whole genome shotgun (WGS) entry which is preliminary data.</text>
</comment>
<evidence type="ECO:0000256" key="10">
    <source>
        <dbReference type="HAMAP-Rule" id="MF_02019"/>
    </source>
</evidence>
<dbReference type="SUPFAM" id="SSF63418">
    <property type="entry name" value="MurE/MurF N-terminal domain"/>
    <property type="match status" value="1"/>
</dbReference>
<dbReference type="PANTHER" id="PTHR43024:SF1">
    <property type="entry name" value="UDP-N-ACETYLMURAMOYL-TRIPEPTIDE--D-ALANYL-D-ALANINE LIGASE"/>
    <property type="match status" value="1"/>
</dbReference>
<keyword evidence="1 10" id="KW-0963">Cytoplasm</keyword>
<evidence type="ECO:0000256" key="1">
    <source>
        <dbReference type="ARBA" id="ARBA00022490"/>
    </source>
</evidence>
<evidence type="ECO:0000256" key="3">
    <source>
        <dbReference type="ARBA" id="ARBA00022618"/>
    </source>
</evidence>
<keyword evidence="2 10" id="KW-0436">Ligase</keyword>
<evidence type="ECO:0000259" key="12">
    <source>
        <dbReference type="Pfam" id="PF02875"/>
    </source>
</evidence>
<evidence type="ECO:0000313" key="14">
    <source>
        <dbReference type="EMBL" id="KGG19447.1"/>
    </source>
</evidence>
<protein>
    <recommendedName>
        <fullName evidence="10 11">UDP-N-acetylmuramoyl-tripeptide--D-alanyl-D-alanine ligase</fullName>
        <ecNumber evidence="10 11">6.3.2.10</ecNumber>
    </recommendedName>
    <alternativeName>
        <fullName evidence="10">D-alanyl-D-alanine-adding enzyme</fullName>
    </alternativeName>
</protein>
<dbReference type="InterPro" id="IPR035911">
    <property type="entry name" value="MurE/MurF_N"/>
</dbReference>
<comment type="catalytic activity">
    <reaction evidence="10 11">
        <text>D-alanyl-D-alanine + UDP-N-acetyl-alpha-D-muramoyl-L-alanyl-gamma-D-glutamyl-meso-2,6-diaminopimelate + ATP = UDP-N-acetyl-alpha-D-muramoyl-L-alanyl-gamma-D-glutamyl-meso-2,6-diaminopimeloyl-D-alanyl-D-alanine + ADP + phosphate + H(+)</text>
        <dbReference type="Rhea" id="RHEA:28374"/>
        <dbReference type="ChEBI" id="CHEBI:15378"/>
        <dbReference type="ChEBI" id="CHEBI:30616"/>
        <dbReference type="ChEBI" id="CHEBI:43474"/>
        <dbReference type="ChEBI" id="CHEBI:57822"/>
        <dbReference type="ChEBI" id="CHEBI:61386"/>
        <dbReference type="ChEBI" id="CHEBI:83905"/>
        <dbReference type="ChEBI" id="CHEBI:456216"/>
        <dbReference type="EC" id="6.3.2.10"/>
    </reaction>
</comment>
<keyword evidence="4 10" id="KW-0547">Nucleotide-binding</keyword>
<dbReference type="InterPro" id="IPR013221">
    <property type="entry name" value="Mur_ligase_cen"/>
</dbReference>
<evidence type="ECO:0000256" key="8">
    <source>
        <dbReference type="ARBA" id="ARBA00023306"/>
    </source>
</evidence>
<accession>A0A0A2C1R2</accession>
<dbReference type="GO" id="GO:0009252">
    <property type="term" value="P:peptidoglycan biosynthetic process"/>
    <property type="evidence" value="ECO:0007669"/>
    <property type="project" value="UniProtKB-UniRule"/>
</dbReference>
<evidence type="ECO:0000256" key="5">
    <source>
        <dbReference type="ARBA" id="ARBA00022840"/>
    </source>
</evidence>
<dbReference type="GO" id="GO:0008766">
    <property type="term" value="F:UDP-N-acetylmuramoylalanyl-D-glutamyl-2,6-diaminopimelate-D-alanyl-D-alanine ligase activity"/>
    <property type="evidence" value="ECO:0007669"/>
    <property type="project" value="RHEA"/>
</dbReference>
<reference evidence="15" key="1">
    <citation type="journal article" date="2014" name="Sci. Data">
        <title>Genomes of diverse isolates of the marine cyanobacterium Prochlorococcus.</title>
        <authorList>
            <person name="Biller S."/>
            <person name="Berube P."/>
            <person name="Thompson J."/>
            <person name="Kelly L."/>
            <person name="Roggensack S."/>
            <person name="Awad L."/>
            <person name="Roache-Johnson K."/>
            <person name="Ding H."/>
            <person name="Giovannoni S.J."/>
            <person name="Moore L.R."/>
            <person name="Chisholm S.W."/>
        </authorList>
    </citation>
    <scope>NUCLEOTIDE SEQUENCE [LARGE SCALE GENOMIC DNA]</scope>
    <source>
        <strain evidence="15">PAC1</strain>
    </source>
</reference>
<dbReference type="GO" id="GO:0008360">
    <property type="term" value="P:regulation of cell shape"/>
    <property type="evidence" value="ECO:0007669"/>
    <property type="project" value="UniProtKB-KW"/>
</dbReference>
<comment type="pathway">
    <text evidence="10 11">Cell wall biogenesis; peptidoglycan biosynthesis.</text>
</comment>
<feature type="domain" description="Mur ligase C-terminal" evidence="12">
    <location>
        <begin position="331"/>
        <end position="452"/>
    </location>
</feature>
<dbReference type="Gene3D" id="3.90.190.20">
    <property type="entry name" value="Mur ligase, C-terminal domain"/>
    <property type="match status" value="1"/>
</dbReference>
<feature type="domain" description="Mur ligase central" evidence="13">
    <location>
        <begin position="112"/>
        <end position="310"/>
    </location>
</feature>
<evidence type="ECO:0000313" key="15">
    <source>
        <dbReference type="Proteomes" id="UP000030392"/>
    </source>
</evidence>
<dbReference type="SUPFAM" id="SSF53244">
    <property type="entry name" value="MurD-like peptide ligases, peptide-binding domain"/>
    <property type="match status" value="1"/>
</dbReference>
<comment type="similarity">
    <text evidence="10">Belongs to the MurCDEF family. MurF subfamily.</text>
</comment>
<dbReference type="Pfam" id="PF02875">
    <property type="entry name" value="Mur_ligase_C"/>
    <property type="match status" value="1"/>
</dbReference>
<evidence type="ECO:0000259" key="13">
    <source>
        <dbReference type="Pfam" id="PF08245"/>
    </source>
</evidence>